<protein>
    <submittedName>
        <fullName evidence="1">Uncharacterized protein</fullName>
    </submittedName>
</protein>
<keyword evidence="2" id="KW-1185">Reference proteome</keyword>
<evidence type="ECO:0000313" key="1">
    <source>
        <dbReference type="EMBL" id="KAF0847105.1"/>
    </source>
</evidence>
<comment type="caution">
    <text evidence="1">The sequence shown here is derived from an EMBL/GenBank/DDBJ whole genome shotgun (WGS) entry which is preliminary data.</text>
</comment>
<accession>A0ABQ6YMW2</accession>
<proteinExistence type="predicted"/>
<dbReference type="EMBL" id="VMSD01000003">
    <property type="protein sequence ID" value="KAF0847105.1"/>
    <property type="molecule type" value="Genomic_DNA"/>
</dbReference>
<name>A0ABQ6YMW2_9NOCA</name>
<gene>
    <name evidence="1" type="ORF">FNL39_1032</name>
</gene>
<organism evidence="1 2">
    <name type="scientific">Nocardia caishijiensis</name>
    <dbReference type="NCBI Taxonomy" id="184756"/>
    <lineage>
        <taxon>Bacteria</taxon>
        <taxon>Bacillati</taxon>
        <taxon>Actinomycetota</taxon>
        <taxon>Actinomycetes</taxon>
        <taxon>Mycobacteriales</taxon>
        <taxon>Nocardiaceae</taxon>
        <taxon>Nocardia</taxon>
    </lineage>
</organism>
<sequence>MRVTPSMLNERSLAAVGRGGLVVVDTTVATVPFDADRLPEYAAQLYDAGPATPR</sequence>
<dbReference type="Proteomes" id="UP000798951">
    <property type="component" value="Unassembled WGS sequence"/>
</dbReference>
<evidence type="ECO:0000313" key="2">
    <source>
        <dbReference type="Proteomes" id="UP000798951"/>
    </source>
</evidence>
<reference evidence="1 2" key="1">
    <citation type="submission" date="2019-07" db="EMBL/GenBank/DDBJ databases">
        <title>Genomic Encyclopedia of Type Strains, Phase IV (KMG-IV): sequencing the most valuable type-strain genomes for metagenomic binning, comparative biology and taxonomic classification.</title>
        <authorList>
            <person name="Goeker M."/>
        </authorList>
    </citation>
    <scope>NUCLEOTIDE SEQUENCE [LARGE SCALE GENOMIC DNA]</scope>
    <source>
        <strain evidence="1 2">DSM 44831</strain>
    </source>
</reference>